<dbReference type="Proteomes" id="UP001597380">
    <property type="component" value="Unassembled WGS sequence"/>
</dbReference>
<dbReference type="EMBL" id="JBHUHT010000026">
    <property type="protein sequence ID" value="MFD2097608.1"/>
    <property type="molecule type" value="Genomic_DNA"/>
</dbReference>
<reference evidence="2" key="1">
    <citation type="journal article" date="2019" name="Int. J. Syst. Evol. Microbiol.">
        <title>The Global Catalogue of Microorganisms (GCM) 10K type strain sequencing project: providing services to taxonomists for standard genome sequencing and annotation.</title>
        <authorList>
            <consortium name="The Broad Institute Genomics Platform"/>
            <consortium name="The Broad Institute Genome Sequencing Center for Infectious Disease"/>
            <person name="Wu L."/>
            <person name="Ma J."/>
        </authorList>
    </citation>
    <scope>NUCLEOTIDE SEQUENCE [LARGE SCALE GENOMIC DNA]</scope>
    <source>
        <strain evidence="2">CGMCC 1.10992</strain>
    </source>
</reference>
<name>A0ABW4XR92_9GAMM</name>
<comment type="caution">
    <text evidence="1">The sequence shown here is derived from an EMBL/GenBank/DDBJ whole genome shotgun (WGS) entry which is preliminary data.</text>
</comment>
<dbReference type="RefSeq" id="WP_345341703.1">
    <property type="nucleotide sequence ID" value="NZ_BAABLI010000030.1"/>
</dbReference>
<sequence length="153" mass="17924">MKGYMESFPMVALDKPTSERVFKKWLSIFCPDRKGWNPTRPNSEYLWGGEAGMRCHYQCDAAIEQYQDVAAPSYYILPNDYKLTYDSLYLAREKPEKGVGISDFFVFPKNYAWCMAFTHEDGWIGPIFTKHKDFIRLNKVNLRAVENMVKHNT</sequence>
<proteinExistence type="predicted"/>
<evidence type="ECO:0008006" key="3">
    <source>
        <dbReference type="Google" id="ProtNLM"/>
    </source>
</evidence>
<evidence type="ECO:0000313" key="2">
    <source>
        <dbReference type="Proteomes" id="UP001597380"/>
    </source>
</evidence>
<evidence type="ECO:0000313" key="1">
    <source>
        <dbReference type="EMBL" id="MFD2097608.1"/>
    </source>
</evidence>
<keyword evidence="2" id="KW-1185">Reference proteome</keyword>
<accession>A0ABW4XR92</accession>
<protein>
    <recommendedName>
        <fullName evidence="3">DUF4275 family protein</fullName>
    </recommendedName>
</protein>
<organism evidence="1 2">
    <name type="scientific">Corallincola platygyrae</name>
    <dbReference type="NCBI Taxonomy" id="1193278"/>
    <lineage>
        <taxon>Bacteria</taxon>
        <taxon>Pseudomonadati</taxon>
        <taxon>Pseudomonadota</taxon>
        <taxon>Gammaproteobacteria</taxon>
        <taxon>Alteromonadales</taxon>
        <taxon>Psychromonadaceae</taxon>
        <taxon>Corallincola</taxon>
    </lineage>
</organism>
<gene>
    <name evidence="1" type="ORF">ACFSJ3_16580</name>
</gene>